<keyword evidence="3" id="KW-1185">Reference proteome</keyword>
<comment type="caution">
    <text evidence="2">The sequence shown here is derived from an EMBL/GenBank/DDBJ whole genome shotgun (WGS) entry which is preliminary data.</text>
</comment>
<name>A0ABQ3VDK0_9CHLR</name>
<dbReference type="Pfam" id="PF01261">
    <property type="entry name" value="AP_endonuc_2"/>
    <property type="match status" value="1"/>
</dbReference>
<keyword evidence="2" id="KW-0413">Isomerase</keyword>
<dbReference type="InterPro" id="IPR013022">
    <property type="entry name" value="Xyl_isomerase-like_TIM-brl"/>
</dbReference>
<evidence type="ECO:0000313" key="2">
    <source>
        <dbReference type="EMBL" id="GHO83829.1"/>
    </source>
</evidence>
<proteinExistence type="predicted"/>
<protein>
    <submittedName>
        <fullName evidence="2">Xylose isomerase</fullName>
    </submittedName>
</protein>
<gene>
    <name evidence="2" type="ORF">KSZ_18350</name>
</gene>
<reference evidence="2 3" key="1">
    <citation type="journal article" date="2021" name="Int. J. Syst. Evol. Microbiol.">
        <title>Reticulibacter mediterranei gen. nov., sp. nov., within the new family Reticulibacteraceae fam. nov., and Ktedonospora formicarum gen. nov., sp. nov., Ktedonobacter robiniae sp. nov., Dictyobacter formicarum sp. nov. and Dictyobacter arantiisoli sp. nov., belonging to the class Ktedonobacteria.</title>
        <authorList>
            <person name="Yabe S."/>
            <person name="Zheng Y."/>
            <person name="Wang C.M."/>
            <person name="Sakai Y."/>
            <person name="Abe K."/>
            <person name="Yokota A."/>
            <person name="Donadio S."/>
            <person name="Cavaletti L."/>
            <person name="Monciardini P."/>
        </authorList>
    </citation>
    <scope>NUCLEOTIDE SEQUENCE [LARGE SCALE GENOMIC DNA]</scope>
    <source>
        <strain evidence="2 3">SOSP1-9</strain>
    </source>
</reference>
<dbReference type="Gene3D" id="3.20.20.150">
    <property type="entry name" value="Divalent-metal-dependent TIM barrel enzymes"/>
    <property type="match status" value="1"/>
</dbReference>
<dbReference type="PANTHER" id="PTHR12110">
    <property type="entry name" value="HYDROXYPYRUVATE ISOMERASE"/>
    <property type="match status" value="1"/>
</dbReference>
<sequence>MEVGRLSKFLPLVELAHDESEVGMQVGLSVYGTTFSMGVHPASGRPTLRPQQLMEQALALGLQGVELPFVFLNGADIEALRRYAQEQQLFITLDTYGYDPEHLSEVLELGARLGVTTVRTLVGGAKLGGDRREMVGHWQDYLQQALAGFQQATVVAERLGVNLAVENHQDIASEELLWLCSTIASPQFGIVFDTGNPLATAEEPLDFTRRIAPYVKHMHLKDYWIYLSEEGYRLVRCPLGQGVINFPAMLDILAQTGHEITKVVELGALEGRHVRVLADDYWPEYPPRSAPHFAQVWRFVQQHARPVGEWRTPFELREPVEAVVAYEQRQLASSLAYLQMLFGGPNQQEVLSGRF</sequence>
<evidence type="ECO:0000259" key="1">
    <source>
        <dbReference type="Pfam" id="PF01261"/>
    </source>
</evidence>
<dbReference type="InterPro" id="IPR050312">
    <property type="entry name" value="IolE/XylAMocC-like"/>
</dbReference>
<dbReference type="Proteomes" id="UP000635565">
    <property type="component" value="Unassembled WGS sequence"/>
</dbReference>
<dbReference type="GO" id="GO:0016853">
    <property type="term" value="F:isomerase activity"/>
    <property type="evidence" value="ECO:0007669"/>
    <property type="project" value="UniProtKB-KW"/>
</dbReference>
<dbReference type="PANTHER" id="PTHR12110:SF53">
    <property type="entry name" value="BLR5974 PROTEIN"/>
    <property type="match status" value="1"/>
</dbReference>
<feature type="domain" description="Xylose isomerase-like TIM barrel" evidence="1">
    <location>
        <begin position="55"/>
        <end position="266"/>
    </location>
</feature>
<dbReference type="SUPFAM" id="SSF51658">
    <property type="entry name" value="Xylose isomerase-like"/>
    <property type="match status" value="1"/>
</dbReference>
<evidence type="ECO:0000313" key="3">
    <source>
        <dbReference type="Proteomes" id="UP000635565"/>
    </source>
</evidence>
<organism evidence="2 3">
    <name type="scientific">Dictyobacter formicarum</name>
    <dbReference type="NCBI Taxonomy" id="2778368"/>
    <lineage>
        <taxon>Bacteria</taxon>
        <taxon>Bacillati</taxon>
        <taxon>Chloroflexota</taxon>
        <taxon>Ktedonobacteria</taxon>
        <taxon>Ktedonobacterales</taxon>
        <taxon>Dictyobacteraceae</taxon>
        <taxon>Dictyobacter</taxon>
    </lineage>
</organism>
<dbReference type="InterPro" id="IPR036237">
    <property type="entry name" value="Xyl_isomerase-like_sf"/>
</dbReference>
<accession>A0ABQ3VDK0</accession>
<dbReference type="EMBL" id="BNJJ01000004">
    <property type="protein sequence ID" value="GHO83829.1"/>
    <property type="molecule type" value="Genomic_DNA"/>
</dbReference>